<sequence length="166" mass="18586">MHLSTQRTILRPFAPGDAPDIFACMSPAITRFMAWEPPSTPGDFEKVWRAWLDAARDGTEFHFVARSCNDNRFLGIVGVHAARSDTPELGIWLRSDVHGKGLGRELIGAVIGWASGSLPVRHFEYPVAEENVASRRIAETYGGEVRARRSDPKYQSVVYHIPPRRT</sequence>
<feature type="domain" description="N-acetyltransferase" evidence="1">
    <location>
        <begin position="8"/>
        <end position="164"/>
    </location>
</feature>
<dbReference type="GO" id="GO:1990189">
    <property type="term" value="F:protein N-terminal-serine acetyltransferase activity"/>
    <property type="evidence" value="ECO:0007669"/>
    <property type="project" value="TreeGrafter"/>
</dbReference>
<dbReference type="GO" id="GO:0008999">
    <property type="term" value="F:protein-N-terminal-alanine acetyltransferase activity"/>
    <property type="evidence" value="ECO:0007669"/>
    <property type="project" value="TreeGrafter"/>
</dbReference>
<dbReference type="PROSITE" id="PS51186">
    <property type="entry name" value="GNAT"/>
    <property type="match status" value="1"/>
</dbReference>
<dbReference type="Pfam" id="PF13302">
    <property type="entry name" value="Acetyltransf_3"/>
    <property type="match status" value="1"/>
</dbReference>
<dbReference type="CDD" id="cd04301">
    <property type="entry name" value="NAT_SF"/>
    <property type="match status" value="1"/>
</dbReference>
<gene>
    <name evidence="2" type="ORF">GGD46_000868</name>
</gene>
<dbReference type="GO" id="GO:0005737">
    <property type="term" value="C:cytoplasm"/>
    <property type="evidence" value="ECO:0007669"/>
    <property type="project" value="TreeGrafter"/>
</dbReference>
<organism evidence="2 3">
    <name type="scientific">Rhizobium lusitanum</name>
    <dbReference type="NCBI Taxonomy" id="293958"/>
    <lineage>
        <taxon>Bacteria</taxon>
        <taxon>Pseudomonadati</taxon>
        <taxon>Pseudomonadota</taxon>
        <taxon>Alphaproteobacteria</taxon>
        <taxon>Hyphomicrobiales</taxon>
        <taxon>Rhizobiaceae</taxon>
        <taxon>Rhizobium/Agrobacterium group</taxon>
        <taxon>Rhizobium</taxon>
    </lineage>
</organism>
<evidence type="ECO:0000313" key="3">
    <source>
        <dbReference type="Proteomes" id="UP000565576"/>
    </source>
</evidence>
<dbReference type="AlphaFoldDB" id="A0A7X0MC76"/>
<dbReference type="PANTHER" id="PTHR43441:SF2">
    <property type="entry name" value="FAMILY ACETYLTRANSFERASE, PUTATIVE (AFU_ORTHOLOGUE AFUA_7G00850)-RELATED"/>
    <property type="match status" value="1"/>
</dbReference>
<proteinExistence type="predicted"/>
<reference evidence="2 3" key="1">
    <citation type="submission" date="2020-08" db="EMBL/GenBank/DDBJ databases">
        <title>Genomic Encyclopedia of Type Strains, Phase IV (KMG-V): Genome sequencing to study the core and pangenomes of soil and plant-associated prokaryotes.</title>
        <authorList>
            <person name="Whitman W."/>
        </authorList>
    </citation>
    <scope>NUCLEOTIDE SEQUENCE [LARGE SCALE GENOMIC DNA]</scope>
    <source>
        <strain evidence="2 3">SEMIA 4060</strain>
    </source>
</reference>
<dbReference type="InterPro" id="IPR000182">
    <property type="entry name" value="GNAT_dom"/>
</dbReference>
<dbReference type="SUPFAM" id="SSF55729">
    <property type="entry name" value="Acyl-CoA N-acyltransferases (Nat)"/>
    <property type="match status" value="1"/>
</dbReference>
<dbReference type="Gene3D" id="3.40.630.30">
    <property type="match status" value="1"/>
</dbReference>
<name>A0A7X0MC76_9HYPH</name>
<dbReference type="PANTHER" id="PTHR43441">
    <property type="entry name" value="RIBOSOMAL-PROTEIN-SERINE ACETYLTRANSFERASE"/>
    <property type="match status" value="1"/>
</dbReference>
<dbReference type="InterPro" id="IPR051908">
    <property type="entry name" value="Ribosomal_N-acetyltransferase"/>
</dbReference>
<accession>A0A7X0MC76</accession>
<evidence type="ECO:0000259" key="1">
    <source>
        <dbReference type="PROSITE" id="PS51186"/>
    </source>
</evidence>
<dbReference type="EMBL" id="JACHBG010000001">
    <property type="protein sequence ID" value="MBB6483625.1"/>
    <property type="molecule type" value="Genomic_DNA"/>
</dbReference>
<dbReference type="InterPro" id="IPR016181">
    <property type="entry name" value="Acyl_CoA_acyltransferase"/>
</dbReference>
<dbReference type="Proteomes" id="UP000565576">
    <property type="component" value="Unassembled WGS sequence"/>
</dbReference>
<evidence type="ECO:0000313" key="2">
    <source>
        <dbReference type="EMBL" id="MBB6483625.1"/>
    </source>
</evidence>
<dbReference type="RefSeq" id="WP_184702097.1">
    <property type="nucleotide sequence ID" value="NZ_JACHBG010000001.1"/>
</dbReference>
<protein>
    <submittedName>
        <fullName evidence="2">RimJ/RimL family protein N-acetyltransferase</fullName>
    </submittedName>
</protein>
<comment type="caution">
    <text evidence="2">The sequence shown here is derived from an EMBL/GenBank/DDBJ whole genome shotgun (WGS) entry which is preliminary data.</text>
</comment>
<keyword evidence="2" id="KW-0808">Transferase</keyword>